<proteinExistence type="predicted"/>
<dbReference type="EMBL" id="MFJB01000082">
    <property type="protein sequence ID" value="OGF98837.1"/>
    <property type="molecule type" value="Genomic_DNA"/>
</dbReference>
<gene>
    <name evidence="3" type="ORF">A2153_05235</name>
</gene>
<keyword evidence="2" id="KW-0472">Membrane</keyword>
<keyword evidence="1" id="KW-0175">Coiled coil</keyword>
<dbReference type="Pfam" id="PF05137">
    <property type="entry name" value="PilN"/>
    <property type="match status" value="1"/>
</dbReference>
<name>A0A1F5YF76_9BACT</name>
<protein>
    <submittedName>
        <fullName evidence="3">Uncharacterized protein</fullName>
    </submittedName>
</protein>
<feature type="transmembrane region" description="Helical" evidence="2">
    <location>
        <begin position="43"/>
        <end position="63"/>
    </location>
</feature>
<evidence type="ECO:0000313" key="4">
    <source>
        <dbReference type="Proteomes" id="UP000177396"/>
    </source>
</evidence>
<sequence length="195" mass="22767">MRDHLTLVKIMAKLHKKSGINLLIKPEEELSISSQFLNWALTYGRYIIIIIQIVVLSVFFTRFKIDRDRTDLKEAVAQKRALIESIGEMETEIKRVQKRLSDIKLLVTNQDIYLRVINFLEKNTPTETTFALLSFSKDIVKFVAISENLKTFNHLLKRIQDEKLLTDIQLEDLKRRADGKVEFRLQAKIAVSSYE</sequence>
<dbReference type="Proteomes" id="UP000177396">
    <property type="component" value="Unassembled WGS sequence"/>
</dbReference>
<feature type="coiled-coil region" evidence="1">
    <location>
        <begin position="72"/>
        <end position="106"/>
    </location>
</feature>
<dbReference type="AlphaFoldDB" id="A0A1F5YF76"/>
<evidence type="ECO:0000313" key="3">
    <source>
        <dbReference type="EMBL" id="OGF98837.1"/>
    </source>
</evidence>
<keyword evidence="2" id="KW-1133">Transmembrane helix</keyword>
<evidence type="ECO:0000256" key="2">
    <source>
        <dbReference type="SAM" id="Phobius"/>
    </source>
</evidence>
<keyword evidence="2" id="KW-0812">Transmembrane</keyword>
<comment type="caution">
    <text evidence="3">The sequence shown here is derived from an EMBL/GenBank/DDBJ whole genome shotgun (WGS) entry which is preliminary data.</text>
</comment>
<reference evidence="3 4" key="1">
    <citation type="journal article" date="2016" name="Nat. Commun.">
        <title>Thousands of microbial genomes shed light on interconnected biogeochemical processes in an aquifer system.</title>
        <authorList>
            <person name="Anantharaman K."/>
            <person name="Brown C.T."/>
            <person name="Hug L.A."/>
            <person name="Sharon I."/>
            <person name="Castelle C.J."/>
            <person name="Probst A.J."/>
            <person name="Thomas B.C."/>
            <person name="Singh A."/>
            <person name="Wilkins M.J."/>
            <person name="Karaoz U."/>
            <person name="Brodie E.L."/>
            <person name="Williams K.H."/>
            <person name="Hubbard S.S."/>
            <person name="Banfield J.F."/>
        </authorList>
    </citation>
    <scope>NUCLEOTIDE SEQUENCE [LARGE SCALE GENOMIC DNA]</scope>
</reference>
<dbReference type="InterPro" id="IPR007813">
    <property type="entry name" value="PilN"/>
</dbReference>
<evidence type="ECO:0000256" key="1">
    <source>
        <dbReference type="SAM" id="Coils"/>
    </source>
</evidence>
<organism evidence="3 4">
    <name type="scientific">Candidatus Gottesmanbacteria bacterium RBG_16_38_7b</name>
    <dbReference type="NCBI Taxonomy" id="1798372"/>
    <lineage>
        <taxon>Bacteria</taxon>
        <taxon>Candidatus Gottesmaniibacteriota</taxon>
    </lineage>
</organism>
<accession>A0A1F5YF76</accession>